<dbReference type="Proteomes" id="UP000828390">
    <property type="component" value="Unassembled WGS sequence"/>
</dbReference>
<evidence type="ECO:0000313" key="2">
    <source>
        <dbReference type="Proteomes" id="UP000828390"/>
    </source>
</evidence>
<organism evidence="1 2">
    <name type="scientific">Dreissena polymorpha</name>
    <name type="common">Zebra mussel</name>
    <name type="synonym">Mytilus polymorpha</name>
    <dbReference type="NCBI Taxonomy" id="45954"/>
    <lineage>
        <taxon>Eukaryota</taxon>
        <taxon>Metazoa</taxon>
        <taxon>Spiralia</taxon>
        <taxon>Lophotrochozoa</taxon>
        <taxon>Mollusca</taxon>
        <taxon>Bivalvia</taxon>
        <taxon>Autobranchia</taxon>
        <taxon>Heteroconchia</taxon>
        <taxon>Euheterodonta</taxon>
        <taxon>Imparidentia</taxon>
        <taxon>Neoheterodontei</taxon>
        <taxon>Myida</taxon>
        <taxon>Dreissenoidea</taxon>
        <taxon>Dreissenidae</taxon>
        <taxon>Dreissena</taxon>
    </lineage>
</organism>
<reference evidence="1" key="2">
    <citation type="submission" date="2020-11" db="EMBL/GenBank/DDBJ databases">
        <authorList>
            <person name="McCartney M.A."/>
            <person name="Auch B."/>
            <person name="Kono T."/>
            <person name="Mallez S."/>
            <person name="Becker A."/>
            <person name="Gohl D.M."/>
            <person name="Silverstein K.A.T."/>
            <person name="Koren S."/>
            <person name="Bechman K.B."/>
            <person name="Herman A."/>
            <person name="Abrahante J.E."/>
            <person name="Garbe J."/>
        </authorList>
    </citation>
    <scope>NUCLEOTIDE SEQUENCE</scope>
    <source>
        <strain evidence="1">Duluth1</strain>
        <tissue evidence="1">Whole animal</tissue>
    </source>
</reference>
<proteinExistence type="predicted"/>
<accession>A0A9D3Z0I3</accession>
<sequence length="96" mass="10987">MYDPMGMLSPVAVCAKILVQNPWKNGYDWNTSLTVDIVDIWSSISSDLNIALNSSFQRIYLTSQTTNDKNHQPISLGYVVIVHDDFKPILQWTLLW</sequence>
<reference evidence="1" key="1">
    <citation type="journal article" date="2019" name="bioRxiv">
        <title>The Genome of the Zebra Mussel, Dreissena polymorpha: A Resource for Invasive Species Research.</title>
        <authorList>
            <person name="McCartney M.A."/>
            <person name="Auch B."/>
            <person name="Kono T."/>
            <person name="Mallez S."/>
            <person name="Zhang Y."/>
            <person name="Obille A."/>
            <person name="Becker A."/>
            <person name="Abrahante J.E."/>
            <person name="Garbe J."/>
            <person name="Badalamenti J.P."/>
            <person name="Herman A."/>
            <person name="Mangelson H."/>
            <person name="Liachko I."/>
            <person name="Sullivan S."/>
            <person name="Sone E.D."/>
            <person name="Koren S."/>
            <person name="Silverstein K.A.T."/>
            <person name="Beckman K.B."/>
            <person name="Gohl D.M."/>
        </authorList>
    </citation>
    <scope>NUCLEOTIDE SEQUENCE</scope>
    <source>
        <strain evidence="1">Duluth1</strain>
        <tissue evidence="1">Whole animal</tissue>
    </source>
</reference>
<name>A0A9D3Z0I3_DREPO</name>
<keyword evidence="2" id="KW-1185">Reference proteome</keyword>
<dbReference type="InterPro" id="IPR008042">
    <property type="entry name" value="Retrotrans_Pao"/>
</dbReference>
<comment type="caution">
    <text evidence="1">The sequence shown here is derived from an EMBL/GenBank/DDBJ whole genome shotgun (WGS) entry which is preliminary data.</text>
</comment>
<dbReference type="EMBL" id="JAIWYP010000014">
    <property type="protein sequence ID" value="KAH3710798.1"/>
    <property type="molecule type" value="Genomic_DNA"/>
</dbReference>
<dbReference type="Pfam" id="PF05380">
    <property type="entry name" value="Peptidase_A17"/>
    <property type="match status" value="1"/>
</dbReference>
<gene>
    <name evidence="1" type="ORF">DPMN_070293</name>
</gene>
<evidence type="ECO:0000313" key="1">
    <source>
        <dbReference type="EMBL" id="KAH3710798.1"/>
    </source>
</evidence>
<dbReference type="AlphaFoldDB" id="A0A9D3Z0I3"/>
<protein>
    <submittedName>
        <fullName evidence="1">Uncharacterized protein</fullName>
    </submittedName>
</protein>